<evidence type="ECO:0000313" key="7">
    <source>
        <dbReference type="Proteomes" id="UP000053750"/>
    </source>
</evidence>
<protein>
    <submittedName>
        <fullName evidence="6">AraC family transcriptional regulator</fullName>
    </submittedName>
</protein>
<sequence length="187" mass="20994">MHLYMHHEGQASPLADTPVADTGTSRRPAALIGRIRSCFREGGGLAHIEAPGYLQLLLAVLGYAGRPAAERRIRPDGEGGALVRQVIRYLSTQYAEPVSIERMAKTLGFNRAYISRVFKRHTGMTPVAFLLQLRIDKARQLLRERNELTVEQIAASVGFQDPLYFSKQFRRLYGLPPTVYRASLLEE</sequence>
<reference evidence="6 7" key="1">
    <citation type="submission" date="2014-02" db="EMBL/GenBank/DDBJ databases">
        <title>Genome sequence of Paenibacillus darwinianus reveals adaptive mechanisms for survival in Antarctic soils.</title>
        <authorList>
            <person name="Dsouza M."/>
            <person name="Taylor M.W."/>
            <person name="Turner S.J."/>
            <person name="Aislabie J."/>
        </authorList>
    </citation>
    <scope>NUCLEOTIDE SEQUENCE [LARGE SCALE GENOMIC DNA]</scope>
    <source>
        <strain evidence="6 7">CE1</strain>
    </source>
</reference>
<evidence type="ECO:0000256" key="1">
    <source>
        <dbReference type="ARBA" id="ARBA00023015"/>
    </source>
</evidence>
<name>A0A9W5RZD5_9BACL</name>
<accession>A0A9W5RZD5</accession>
<keyword evidence="1" id="KW-0805">Transcription regulation</keyword>
<evidence type="ECO:0000256" key="4">
    <source>
        <dbReference type="SAM" id="MobiDB-lite"/>
    </source>
</evidence>
<dbReference type="PROSITE" id="PS01124">
    <property type="entry name" value="HTH_ARAC_FAMILY_2"/>
    <property type="match status" value="1"/>
</dbReference>
<dbReference type="InterPro" id="IPR009057">
    <property type="entry name" value="Homeodomain-like_sf"/>
</dbReference>
<evidence type="ECO:0000259" key="5">
    <source>
        <dbReference type="PROSITE" id="PS01124"/>
    </source>
</evidence>
<proteinExistence type="predicted"/>
<dbReference type="SUPFAM" id="SSF46689">
    <property type="entry name" value="Homeodomain-like"/>
    <property type="match status" value="2"/>
</dbReference>
<dbReference type="InterPro" id="IPR020449">
    <property type="entry name" value="Tscrpt_reg_AraC-type_HTH"/>
</dbReference>
<evidence type="ECO:0000256" key="2">
    <source>
        <dbReference type="ARBA" id="ARBA00023125"/>
    </source>
</evidence>
<dbReference type="OrthoDB" id="9813413at2"/>
<keyword evidence="2" id="KW-0238">DNA-binding</keyword>
<dbReference type="SMART" id="SM00342">
    <property type="entry name" value="HTH_ARAC"/>
    <property type="match status" value="1"/>
</dbReference>
<organism evidence="6 7">
    <name type="scientific">Paenibacillus darwinianus</name>
    <dbReference type="NCBI Taxonomy" id="1380763"/>
    <lineage>
        <taxon>Bacteria</taxon>
        <taxon>Bacillati</taxon>
        <taxon>Bacillota</taxon>
        <taxon>Bacilli</taxon>
        <taxon>Bacillales</taxon>
        <taxon>Paenibacillaceae</taxon>
        <taxon>Paenibacillus</taxon>
    </lineage>
</organism>
<keyword evidence="7" id="KW-1185">Reference proteome</keyword>
<evidence type="ECO:0000313" key="6">
    <source>
        <dbReference type="EMBL" id="EXX86815.1"/>
    </source>
</evidence>
<dbReference type="InterPro" id="IPR018060">
    <property type="entry name" value="HTH_AraC"/>
</dbReference>
<comment type="caution">
    <text evidence="6">The sequence shown here is derived from an EMBL/GenBank/DDBJ whole genome shotgun (WGS) entry which is preliminary data.</text>
</comment>
<dbReference type="GO" id="GO:0043565">
    <property type="term" value="F:sequence-specific DNA binding"/>
    <property type="evidence" value="ECO:0007669"/>
    <property type="project" value="InterPro"/>
</dbReference>
<evidence type="ECO:0000256" key="3">
    <source>
        <dbReference type="ARBA" id="ARBA00023163"/>
    </source>
</evidence>
<dbReference type="PRINTS" id="PR00032">
    <property type="entry name" value="HTHARAC"/>
</dbReference>
<dbReference type="PANTHER" id="PTHR43280:SF30">
    <property type="entry name" value="MMSAB OPERON REGULATORY PROTEIN"/>
    <property type="match status" value="1"/>
</dbReference>
<dbReference type="Proteomes" id="UP000053750">
    <property type="component" value="Unassembled WGS sequence"/>
</dbReference>
<dbReference type="Gene3D" id="1.10.10.60">
    <property type="entry name" value="Homeodomain-like"/>
    <property type="match status" value="2"/>
</dbReference>
<dbReference type="GO" id="GO:0003700">
    <property type="term" value="F:DNA-binding transcription factor activity"/>
    <property type="evidence" value="ECO:0007669"/>
    <property type="project" value="InterPro"/>
</dbReference>
<feature type="domain" description="HTH araC/xylS-type" evidence="5">
    <location>
        <begin position="84"/>
        <end position="183"/>
    </location>
</feature>
<dbReference type="AlphaFoldDB" id="A0A9W5RZD5"/>
<dbReference type="PANTHER" id="PTHR43280">
    <property type="entry name" value="ARAC-FAMILY TRANSCRIPTIONAL REGULATOR"/>
    <property type="match status" value="1"/>
</dbReference>
<dbReference type="PROSITE" id="PS00041">
    <property type="entry name" value="HTH_ARAC_FAMILY_1"/>
    <property type="match status" value="1"/>
</dbReference>
<dbReference type="Pfam" id="PF12833">
    <property type="entry name" value="HTH_18"/>
    <property type="match status" value="1"/>
</dbReference>
<keyword evidence="3" id="KW-0804">Transcription</keyword>
<feature type="region of interest" description="Disordered" evidence="4">
    <location>
        <begin position="1"/>
        <end position="22"/>
    </location>
</feature>
<dbReference type="EMBL" id="JFHU01000178">
    <property type="protein sequence ID" value="EXX86815.1"/>
    <property type="molecule type" value="Genomic_DNA"/>
</dbReference>
<gene>
    <name evidence="6" type="ORF">BG53_05235</name>
</gene>
<dbReference type="InterPro" id="IPR018062">
    <property type="entry name" value="HTH_AraC-typ_CS"/>
</dbReference>